<comment type="pathway">
    <text evidence="5">Amino-acid biosynthesis; L-arginine biosynthesis; N(2)-acetyl-L-ornithine from L-glutamate: step 3/4.</text>
</comment>
<dbReference type="HAMAP" id="MF_00150">
    <property type="entry name" value="ArgC_type1"/>
    <property type="match status" value="1"/>
</dbReference>
<protein>
    <recommendedName>
        <fullName evidence="5">N-acetyl-gamma-glutamyl-phosphate reductase</fullName>
        <shortName evidence="5">AGPR</shortName>
        <ecNumber evidence="5">1.2.1.38</ecNumber>
    </recommendedName>
    <alternativeName>
        <fullName evidence="5">N-acetyl-glutamate semialdehyde dehydrogenase</fullName>
        <shortName evidence="5">NAGSA dehydrogenase</shortName>
    </alternativeName>
</protein>
<sequence>MLRAGIAGATGYAGIELIRLLGLHPEVQVVWAGTESYQGQELAGVYPHLRGRVDLVGQEAAAEALAGCDVVFTSLPHGVTMTLAPAVLSAGTRLIDLGADFRLRDVAAYEAWYKKAHTAPDLVAEAVYGLPELYRERVRGARLVANPGCYPTACALAAAPLLRAGAVSLEGIIFDAKSGVSGAGRGVNLGVHFSEVNENFKAYNIAGDHRHTPEIEQTLSDLAGGPVLVSFTPHLVPMTRGILATGYFTLRGSWTTEQLVDLFREFYAEEPFVRVRPAGDLPTTKQVWGSNYCDIGLKVDPRTGRVLVVSVIDNLVKGAAGQAIQNMNLMFGLPETTGLLQAAPLYP</sequence>
<dbReference type="SMART" id="SM00859">
    <property type="entry name" value="Semialdhyde_dh"/>
    <property type="match status" value="1"/>
</dbReference>
<dbReference type="InterPro" id="IPR000534">
    <property type="entry name" value="Semialdehyde_DH_NAD-bd"/>
</dbReference>
<dbReference type="RefSeq" id="WP_209465257.1">
    <property type="nucleotide sequence ID" value="NZ_JAGGLG010000002.1"/>
</dbReference>
<keyword evidence="1 5" id="KW-0055">Arginine biosynthesis</keyword>
<comment type="subcellular location">
    <subcellularLocation>
        <location evidence="5">Cytoplasm</location>
    </subcellularLocation>
</comment>
<evidence type="ECO:0000256" key="2">
    <source>
        <dbReference type="ARBA" id="ARBA00022605"/>
    </source>
</evidence>
<dbReference type="CDD" id="cd17895">
    <property type="entry name" value="AGPR_1_N"/>
    <property type="match status" value="1"/>
</dbReference>
<dbReference type="Pfam" id="PF22698">
    <property type="entry name" value="Semialdhyde_dhC_1"/>
    <property type="match status" value="1"/>
</dbReference>
<organism evidence="8 9">
    <name type="scientific">Symbiobacterium terraclitae</name>
    <dbReference type="NCBI Taxonomy" id="557451"/>
    <lineage>
        <taxon>Bacteria</taxon>
        <taxon>Bacillati</taxon>
        <taxon>Bacillota</taxon>
        <taxon>Clostridia</taxon>
        <taxon>Eubacteriales</taxon>
        <taxon>Symbiobacteriaceae</taxon>
        <taxon>Symbiobacterium</taxon>
    </lineage>
</organism>
<dbReference type="PANTHER" id="PTHR32338:SF10">
    <property type="entry name" value="N-ACETYL-GAMMA-GLUTAMYL-PHOSPHATE REDUCTASE, CHLOROPLASTIC-RELATED"/>
    <property type="match status" value="1"/>
</dbReference>
<accession>A0ABS4JNJ5</accession>
<keyword evidence="2 5" id="KW-0028">Amino-acid biosynthesis</keyword>
<dbReference type="Gene3D" id="3.30.360.10">
    <property type="entry name" value="Dihydrodipicolinate Reductase, domain 2"/>
    <property type="match status" value="1"/>
</dbReference>
<keyword evidence="4 5" id="KW-0560">Oxidoreductase</keyword>
<evidence type="ECO:0000256" key="1">
    <source>
        <dbReference type="ARBA" id="ARBA00022571"/>
    </source>
</evidence>
<proteinExistence type="inferred from homology"/>
<comment type="function">
    <text evidence="5">Catalyzes the NADPH-dependent reduction of N-acetyl-5-glutamyl phosphate to yield N-acetyl-L-glutamate 5-semialdehyde.</text>
</comment>
<evidence type="ECO:0000256" key="5">
    <source>
        <dbReference type="HAMAP-Rule" id="MF_00150"/>
    </source>
</evidence>
<dbReference type="SUPFAM" id="SSF51735">
    <property type="entry name" value="NAD(P)-binding Rossmann-fold domains"/>
    <property type="match status" value="1"/>
</dbReference>
<dbReference type="PROSITE" id="PS01224">
    <property type="entry name" value="ARGC"/>
    <property type="match status" value="1"/>
</dbReference>
<evidence type="ECO:0000313" key="8">
    <source>
        <dbReference type="EMBL" id="MBP2017108.1"/>
    </source>
</evidence>
<keyword evidence="9" id="KW-1185">Reference proteome</keyword>
<dbReference type="PANTHER" id="PTHR32338">
    <property type="entry name" value="N-ACETYL-GAMMA-GLUTAMYL-PHOSPHATE REDUCTASE, CHLOROPLASTIC-RELATED-RELATED"/>
    <property type="match status" value="1"/>
</dbReference>
<reference evidence="8 9" key="1">
    <citation type="submission" date="2021-03" db="EMBL/GenBank/DDBJ databases">
        <title>Genomic Encyclopedia of Type Strains, Phase IV (KMG-IV): sequencing the most valuable type-strain genomes for metagenomic binning, comparative biology and taxonomic classification.</title>
        <authorList>
            <person name="Goeker M."/>
        </authorList>
    </citation>
    <scope>NUCLEOTIDE SEQUENCE [LARGE SCALE GENOMIC DNA]</scope>
    <source>
        <strain evidence="8 9">DSM 27138</strain>
    </source>
</reference>
<dbReference type="InterPro" id="IPR000706">
    <property type="entry name" value="AGPR_type-1"/>
</dbReference>
<dbReference type="Proteomes" id="UP001519289">
    <property type="component" value="Unassembled WGS sequence"/>
</dbReference>
<dbReference type="CDD" id="cd23934">
    <property type="entry name" value="AGPR_1_C"/>
    <property type="match status" value="1"/>
</dbReference>
<dbReference type="EC" id="1.2.1.38" evidence="5"/>
<evidence type="ECO:0000256" key="4">
    <source>
        <dbReference type="ARBA" id="ARBA00023002"/>
    </source>
</evidence>
<comment type="caution">
    <text evidence="8">The sequence shown here is derived from an EMBL/GenBank/DDBJ whole genome shotgun (WGS) entry which is preliminary data.</text>
</comment>
<comment type="similarity">
    <text evidence="5">Belongs to the NAGSA dehydrogenase family. Type 1 subfamily.</text>
</comment>
<dbReference type="SUPFAM" id="SSF55347">
    <property type="entry name" value="Glyceraldehyde-3-phosphate dehydrogenase-like, C-terminal domain"/>
    <property type="match status" value="1"/>
</dbReference>
<dbReference type="GO" id="GO:0003942">
    <property type="term" value="F:N-acetyl-gamma-glutamyl-phosphate reductase activity"/>
    <property type="evidence" value="ECO:0007669"/>
    <property type="project" value="UniProtKB-EC"/>
</dbReference>
<comment type="catalytic activity">
    <reaction evidence="5">
        <text>N-acetyl-L-glutamate 5-semialdehyde + phosphate + NADP(+) = N-acetyl-L-glutamyl 5-phosphate + NADPH + H(+)</text>
        <dbReference type="Rhea" id="RHEA:21588"/>
        <dbReference type="ChEBI" id="CHEBI:15378"/>
        <dbReference type="ChEBI" id="CHEBI:29123"/>
        <dbReference type="ChEBI" id="CHEBI:43474"/>
        <dbReference type="ChEBI" id="CHEBI:57783"/>
        <dbReference type="ChEBI" id="CHEBI:57936"/>
        <dbReference type="ChEBI" id="CHEBI:58349"/>
        <dbReference type="EC" id="1.2.1.38"/>
    </reaction>
</comment>
<dbReference type="InterPro" id="IPR050085">
    <property type="entry name" value="AGPR"/>
</dbReference>
<feature type="domain" description="Semialdehyde dehydrogenase NAD-binding" evidence="7">
    <location>
        <begin position="3"/>
        <end position="141"/>
    </location>
</feature>
<keyword evidence="3 5" id="KW-0521">NADP</keyword>
<gene>
    <name evidence="5" type="primary">argC</name>
    <name evidence="8" type="ORF">J2Z79_000482</name>
</gene>
<dbReference type="InterPro" id="IPR036291">
    <property type="entry name" value="NAD(P)-bd_dom_sf"/>
</dbReference>
<dbReference type="Pfam" id="PF01118">
    <property type="entry name" value="Semialdhyde_dh"/>
    <property type="match status" value="1"/>
</dbReference>
<dbReference type="EMBL" id="JAGGLG010000002">
    <property type="protein sequence ID" value="MBP2017108.1"/>
    <property type="molecule type" value="Genomic_DNA"/>
</dbReference>
<evidence type="ECO:0000256" key="3">
    <source>
        <dbReference type="ARBA" id="ARBA00022857"/>
    </source>
</evidence>
<evidence type="ECO:0000313" key="9">
    <source>
        <dbReference type="Proteomes" id="UP001519289"/>
    </source>
</evidence>
<keyword evidence="5" id="KW-0963">Cytoplasm</keyword>
<feature type="active site" evidence="5 6">
    <location>
        <position position="149"/>
    </location>
</feature>
<name>A0ABS4JNJ5_9FIRM</name>
<dbReference type="Gene3D" id="3.40.50.720">
    <property type="entry name" value="NAD(P)-binding Rossmann-like Domain"/>
    <property type="match status" value="1"/>
</dbReference>
<dbReference type="NCBIfam" id="TIGR01850">
    <property type="entry name" value="argC"/>
    <property type="match status" value="1"/>
</dbReference>
<evidence type="ECO:0000259" key="7">
    <source>
        <dbReference type="SMART" id="SM00859"/>
    </source>
</evidence>
<dbReference type="InterPro" id="IPR023013">
    <property type="entry name" value="AGPR_AS"/>
</dbReference>
<evidence type="ECO:0000256" key="6">
    <source>
        <dbReference type="PROSITE-ProRule" id="PRU10010"/>
    </source>
</evidence>
<dbReference type="InterPro" id="IPR058924">
    <property type="entry name" value="AGPR_dimerisation_dom"/>
</dbReference>